<protein>
    <submittedName>
        <fullName evidence="1">Uncharacterized protein</fullName>
    </submittedName>
</protein>
<reference evidence="1" key="2">
    <citation type="journal article" date="2015" name="Fish Shellfish Immunol.">
        <title>Early steps in the European eel (Anguilla anguilla)-Vibrio vulnificus interaction in the gills: Role of the RtxA13 toxin.</title>
        <authorList>
            <person name="Callol A."/>
            <person name="Pajuelo D."/>
            <person name="Ebbesson L."/>
            <person name="Teles M."/>
            <person name="MacKenzie S."/>
            <person name="Amaro C."/>
        </authorList>
    </citation>
    <scope>NUCLEOTIDE SEQUENCE</scope>
</reference>
<sequence length="52" mass="6143">MAFDMLHRDFPHPLTLHSNHTGMTQQQLLRQIYCSSTHVYHVYKSNLDDTGR</sequence>
<accession>A0A0E9USZ7</accession>
<dbReference type="EMBL" id="GBXM01040479">
    <property type="protein sequence ID" value="JAH68098.1"/>
    <property type="molecule type" value="Transcribed_RNA"/>
</dbReference>
<proteinExistence type="predicted"/>
<dbReference type="AlphaFoldDB" id="A0A0E9USZ7"/>
<organism evidence="1">
    <name type="scientific">Anguilla anguilla</name>
    <name type="common">European freshwater eel</name>
    <name type="synonym">Muraena anguilla</name>
    <dbReference type="NCBI Taxonomy" id="7936"/>
    <lineage>
        <taxon>Eukaryota</taxon>
        <taxon>Metazoa</taxon>
        <taxon>Chordata</taxon>
        <taxon>Craniata</taxon>
        <taxon>Vertebrata</taxon>
        <taxon>Euteleostomi</taxon>
        <taxon>Actinopterygii</taxon>
        <taxon>Neopterygii</taxon>
        <taxon>Teleostei</taxon>
        <taxon>Anguilliformes</taxon>
        <taxon>Anguillidae</taxon>
        <taxon>Anguilla</taxon>
    </lineage>
</organism>
<name>A0A0E9USZ7_ANGAN</name>
<evidence type="ECO:0000313" key="1">
    <source>
        <dbReference type="EMBL" id="JAH68098.1"/>
    </source>
</evidence>
<reference evidence="1" key="1">
    <citation type="submission" date="2014-11" db="EMBL/GenBank/DDBJ databases">
        <authorList>
            <person name="Amaro Gonzalez C."/>
        </authorList>
    </citation>
    <scope>NUCLEOTIDE SEQUENCE</scope>
</reference>